<keyword evidence="3" id="KW-0963">Cytoplasm</keyword>
<dbReference type="Pfam" id="PF02874">
    <property type="entry name" value="ATP-synt_ab_N"/>
    <property type="match status" value="1"/>
</dbReference>
<evidence type="ECO:0000256" key="3">
    <source>
        <dbReference type="ARBA" id="ARBA00022490"/>
    </source>
</evidence>
<evidence type="ECO:0000256" key="8">
    <source>
        <dbReference type="ARBA" id="ARBA00024342"/>
    </source>
</evidence>
<dbReference type="InterPro" id="IPR005714">
    <property type="entry name" value="ATPase_T3SS_FliI/YscN"/>
</dbReference>
<dbReference type="GO" id="GO:0016887">
    <property type="term" value="F:ATP hydrolysis activity"/>
    <property type="evidence" value="ECO:0007669"/>
    <property type="project" value="InterPro"/>
</dbReference>
<dbReference type="Pfam" id="PF18269">
    <property type="entry name" value="T3SS_ATPase_C"/>
    <property type="match status" value="1"/>
</dbReference>
<keyword evidence="5" id="KW-0067">ATP-binding</keyword>
<sequence>MNITHKIKSKSFDRLSFQRIGRVRNVLGNTIEADGFDAPLNARCLLHAENNYIYADVVGFTEGKTLLQPLGAVSGVKPNTKVTIFSENPSLPYSEDYLGCVIDPLGKILIGEEHSSTMTLKTNNSPLSISQRGSIDETFNTGVRAIDGLYPIGFGQRIGLFAGTGVGKSMLLGMVTKFSDADIVVVGLIGERGREVYEFVHDTLDEEARKKTIIVAAPADYPAILRMQGADVATSIAEHYRDKGLNVLLLVDSVTRYAQAQREVALSAGEAPAAKGYPASVFAKLPFLIERAGKSNLGGSITAVYTVLTEGDDMNDPVADAARGVLDGHIILSRKIANKGIYPAIDVPSSLSRLAQELSDHDTYKSILKVKEMFSIIDENEELYSLGLIETGSNPAIDKAMRHKEELIAFVAQDFSEPSLPKETKDHLTGVITKIK</sequence>
<name>A0AAW8PZ32_VIBPH</name>
<dbReference type="GO" id="GO:0030257">
    <property type="term" value="C:type III protein secretion system complex"/>
    <property type="evidence" value="ECO:0007669"/>
    <property type="project" value="InterPro"/>
</dbReference>
<dbReference type="SMART" id="SM00382">
    <property type="entry name" value="AAA"/>
    <property type="match status" value="1"/>
</dbReference>
<dbReference type="GO" id="GO:0030254">
    <property type="term" value="P:protein secretion by the type III secretion system"/>
    <property type="evidence" value="ECO:0007669"/>
    <property type="project" value="InterPro"/>
</dbReference>
<evidence type="ECO:0000313" key="11">
    <source>
        <dbReference type="EMBL" id="MDS1820821.1"/>
    </source>
</evidence>
<evidence type="ECO:0000256" key="6">
    <source>
        <dbReference type="ARBA" id="ARBA00022927"/>
    </source>
</evidence>
<gene>
    <name evidence="11" type="ORF">QX249_09155</name>
</gene>
<dbReference type="PANTHER" id="PTHR15184">
    <property type="entry name" value="ATP SYNTHASE"/>
    <property type="match status" value="1"/>
</dbReference>
<dbReference type="PANTHER" id="PTHR15184:SF9">
    <property type="entry name" value="SPI-1 TYPE 3 SECRETION SYSTEM ATPASE"/>
    <property type="match status" value="1"/>
</dbReference>
<proteinExistence type="inferred from homology"/>
<dbReference type="InterPro" id="IPR040627">
    <property type="entry name" value="T3SS_ATPase_C"/>
</dbReference>
<dbReference type="Proteomes" id="UP001253193">
    <property type="component" value="Unassembled WGS sequence"/>
</dbReference>
<organism evidence="11 12">
    <name type="scientific">Vibrio parahaemolyticus</name>
    <dbReference type="NCBI Taxonomy" id="670"/>
    <lineage>
        <taxon>Bacteria</taxon>
        <taxon>Pseudomonadati</taxon>
        <taxon>Pseudomonadota</taxon>
        <taxon>Gammaproteobacteria</taxon>
        <taxon>Vibrionales</taxon>
        <taxon>Vibrionaceae</taxon>
        <taxon>Vibrio</taxon>
    </lineage>
</organism>
<dbReference type="GO" id="GO:0005524">
    <property type="term" value="F:ATP binding"/>
    <property type="evidence" value="ECO:0007669"/>
    <property type="project" value="UniProtKB-KW"/>
</dbReference>
<dbReference type="InterPro" id="IPR000194">
    <property type="entry name" value="ATPase_F1/V1/A1_a/bsu_nucl-bd"/>
</dbReference>
<feature type="domain" description="AAA+ ATPase" evidence="10">
    <location>
        <begin position="154"/>
        <end position="337"/>
    </location>
</feature>
<dbReference type="GO" id="GO:0005737">
    <property type="term" value="C:cytoplasm"/>
    <property type="evidence" value="ECO:0007669"/>
    <property type="project" value="UniProtKB-SubCell"/>
</dbReference>
<dbReference type="AlphaFoldDB" id="A0AAW8PZ32"/>
<keyword evidence="6" id="KW-0653">Protein transport</keyword>
<dbReference type="RefSeq" id="WP_311019601.1">
    <property type="nucleotide sequence ID" value="NZ_JAUHGG010000003.1"/>
</dbReference>
<evidence type="ECO:0000256" key="7">
    <source>
        <dbReference type="ARBA" id="ARBA00022967"/>
    </source>
</evidence>
<dbReference type="EMBL" id="JAUHGG010000003">
    <property type="protein sequence ID" value="MDS1820821.1"/>
    <property type="molecule type" value="Genomic_DNA"/>
</dbReference>
<comment type="caution">
    <text evidence="11">The sequence shown here is derived from an EMBL/GenBank/DDBJ whole genome shotgun (WGS) entry which is preliminary data.</text>
</comment>
<accession>A0AAW8PZ32</accession>
<keyword evidence="4" id="KW-0547">Nucleotide-binding</keyword>
<dbReference type="NCBIfam" id="TIGR01026">
    <property type="entry name" value="fliI_yscN"/>
    <property type="match status" value="1"/>
</dbReference>
<dbReference type="InterPro" id="IPR050053">
    <property type="entry name" value="ATPase_alpha/beta_chains"/>
</dbReference>
<evidence type="ECO:0000256" key="2">
    <source>
        <dbReference type="ARBA" id="ARBA00022448"/>
    </source>
</evidence>
<evidence type="ECO:0000313" key="12">
    <source>
        <dbReference type="Proteomes" id="UP001253193"/>
    </source>
</evidence>
<comment type="similarity">
    <text evidence="8">Belongs to the ATPase alpha/beta chains family. T3SS ATPase subfamily.</text>
</comment>
<dbReference type="InterPro" id="IPR004100">
    <property type="entry name" value="ATPase_F1/V1/A1_a/bsu_N"/>
</dbReference>
<dbReference type="InterPro" id="IPR027417">
    <property type="entry name" value="P-loop_NTPase"/>
</dbReference>
<protein>
    <recommendedName>
        <fullName evidence="9">protein-secreting ATPase</fullName>
        <ecNumber evidence="9">7.4.2.8</ecNumber>
    </recommendedName>
</protein>
<dbReference type="CDD" id="cd01136">
    <property type="entry name" value="ATPase_flagellum-secretory_path_III"/>
    <property type="match status" value="1"/>
</dbReference>
<dbReference type="EC" id="7.4.2.8" evidence="9"/>
<dbReference type="Pfam" id="PF00006">
    <property type="entry name" value="ATP-synt_ab"/>
    <property type="match status" value="1"/>
</dbReference>
<reference evidence="11" key="1">
    <citation type="submission" date="2023-06" db="EMBL/GenBank/DDBJ databases">
        <title>Genomic Diversity of Vibrio spp. and Metagenomic Analysis of Pathogens in Florida Gulf Coastal Waters Following Hurricane Ian.</title>
        <authorList>
            <person name="Brumfield K.D."/>
        </authorList>
    </citation>
    <scope>NUCLEOTIDE SEQUENCE</scope>
    <source>
        <strain evidence="11">WBS2B-138</strain>
    </source>
</reference>
<dbReference type="InterPro" id="IPR003593">
    <property type="entry name" value="AAA+_ATPase"/>
</dbReference>
<dbReference type="FunFam" id="3.40.50.12240:FF:000002">
    <property type="entry name" value="Flagellum-specific ATP synthase FliI"/>
    <property type="match status" value="1"/>
</dbReference>
<dbReference type="Gene3D" id="3.40.50.12240">
    <property type="match status" value="1"/>
</dbReference>
<evidence type="ECO:0000256" key="9">
    <source>
        <dbReference type="ARBA" id="ARBA00024382"/>
    </source>
</evidence>
<evidence type="ECO:0000256" key="1">
    <source>
        <dbReference type="ARBA" id="ARBA00004496"/>
    </source>
</evidence>
<keyword evidence="2" id="KW-0813">Transport</keyword>
<evidence type="ECO:0000256" key="5">
    <source>
        <dbReference type="ARBA" id="ARBA00022840"/>
    </source>
</evidence>
<keyword evidence="7" id="KW-1278">Translocase</keyword>
<dbReference type="GO" id="GO:0046933">
    <property type="term" value="F:proton-transporting ATP synthase activity, rotational mechanism"/>
    <property type="evidence" value="ECO:0007669"/>
    <property type="project" value="TreeGrafter"/>
</dbReference>
<dbReference type="GO" id="GO:0008564">
    <property type="term" value="F:protein-exporting ATPase activity"/>
    <property type="evidence" value="ECO:0007669"/>
    <property type="project" value="UniProtKB-EC"/>
</dbReference>
<evidence type="ECO:0000259" key="10">
    <source>
        <dbReference type="SMART" id="SM00382"/>
    </source>
</evidence>
<evidence type="ECO:0000256" key="4">
    <source>
        <dbReference type="ARBA" id="ARBA00022741"/>
    </source>
</evidence>
<comment type="subcellular location">
    <subcellularLocation>
        <location evidence="1">Cytoplasm</location>
    </subcellularLocation>
</comment>
<dbReference type="SUPFAM" id="SSF52540">
    <property type="entry name" value="P-loop containing nucleoside triphosphate hydrolases"/>
    <property type="match status" value="1"/>
</dbReference>